<evidence type="ECO:0000259" key="2">
    <source>
        <dbReference type="Pfam" id="PF11774"/>
    </source>
</evidence>
<reference evidence="4" key="1">
    <citation type="submission" date="2016-10" db="EMBL/GenBank/DDBJ databases">
        <authorList>
            <person name="Varghese N."/>
            <person name="Submissions S."/>
        </authorList>
    </citation>
    <scope>NUCLEOTIDE SEQUENCE [LARGE SCALE GENOMIC DNA]</scope>
    <source>
        <strain evidence="4">CGMCC 4.5579</strain>
    </source>
</reference>
<evidence type="ECO:0000256" key="1">
    <source>
        <dbReference type="SAM" id="MobiDB-lite"/>
    </source>
</evidence>
<feature type="region of interest" description="Disordered" evidence="1">
    <location>
        <begin position="56"/>
        <end position="100"/>
    </location>
</feature>
<sequence>MAKKIVLVDDFDGEPASETVVFGLDGEAWSIDLSEEHAEELRAAIAPYQKVATRIGRFKPERRARSAASSRSSPPSNGRSWYKSDRSGSRQVERAKKEYRDRVKEWGRKNGYKVGQRGVVADEVYHAYEEHLRKKGLPTGPAAVGLT</sequence>
<dbReference type="InterPro" id="IPR036625">
    <property type="entry name" value="E3-bd_dom_sf"/>
</dbReference>
<feature type="compositionally biased region" description="Basic and acidic residues" evidence="1">
    <location>
        <begin position="82"/>
        <end position="100"/>
    </location>
</feature>
<dbReference type="RefSeq" id="WP_092526118.1">
    <property type="nucleotide sequence ID" value="NZ_FOWW01000001.1"/>
</dbReference>
<dbReference type="Gene3D" id="4.10.320.10">
    <property type="entry name" value="E3-binding domain"/>
    <property type="match status" value="1"/>
</dbReference>
<proteinExistence type="predicted"/>
<dbReference type="STRING" id="587909.SAMN05421810_10161"/>
<name>A0A1I5KA71_9PSEU</name>
<dbReference type="GO" id="GO:0003677">
    <property type="term" value="F:DNA binding"/>
    <property type="evidence" value="ECO:0007669"/>
    <property type="project" value="UniProtKB-KW"/>
</dbReference>
<dbReference type="Proteomes" id="UP000198727">
    <property type="component" value="Unassembled WGS sequence"/>
</dbReference>
<dbReference type="OrthoDB" id="4113332at2"/>
<feature type="compositionally biased region" description="Low complexity" evidence="1">
    <location>
        <begin position="66"/>
        <end position="76"/>
    </location>
</feature>
<gene>
    <name evidence="3" type="ORF">SAMN05421810_10161</name>
</gene>
<organism evidence="3 4">
    <name type="scientific">Amycolatopsis arida</name>
    <dbReference type="NCBI Taxonomy" id="587909"/>
    <lineage>
        <taxon>Bacteria</taxon>
        <taxon>Bacillati</taxon>
        <taxon>Actinomycetota</taxon>
        <taxon>Actinomycetes</taxon>
        <taxon>Pseudonocardiales</taxon>
        <taxon>Pseudonocardiaceae</taxon>
        <taxon>Amycolatopsis</taxon>
    </lineage>
</organism>
<dbReference type="InterPro" id="IPR024412">
    <property type="entry name" value="Lsr2_dim_dom"/>
</dbReference>
<feature type="domain" description="Lsr2 dimerization" evidence="2">
    <location>
        <begin position="1"/>
        <end position="56"/>
    </location>
</feature>
<dbReference type="Pfam" id="PF11774">
    <property type="entry name" value="Lsr2"/>
    <property type="match status" value="1"/>
</dbReference>
<keyword evidence="4" id="KW-1185">Reference proteome</keyword>
<dbReference type="GO" id="GO:0016746">
    <property type="term" value="F:acyltransferase activity"/>
    <property type="evidence" value="ECO:0007669"/>
    <property type="project" value="InterPro"/>
</dbReference>
<dbReference type="EMBL" id="FOWW01000001">
    <property type="protein sequence ID" value="SFO81919.1"/>
    <property type="molecule type" value="Genomic_DNA"/>
</dbReference>
<dbReference type="Gene3D" id="3.30.60.230">
    <property type="entry name" value="Lsr2, dimerization domain"/>
    <property type="match status" value="1"/>
</dbReference>
<accession>A0A1I5KA71</accession>
<evidence type="ECO:0000313" key="3">
    <source>
        <dbReference type="EMBL" id="SFO81919.1"/>
    </source>
</evidence>
<dbReference type="AlphaFoldDB" id="A0A1I5KA71"/>
<protein>
    <submittedName>
        <fullName evidence="3">Lsr2 protein</fullName>
    </submittedName>
</protein>
<dbReference type="InterPro" id="IPR042261">
    <property type="entry name" value="Lsr2-like_dimerization"/>
</dbReference>
<evidence type="ECO:0000313" key="4">
    <source>
        <dbReference type="Proteomes" id="UP000198727"/>
    </source>
</evidence>